<dbReference type="InterPro" id="IPR017441">
    <property type="entry name" value="Protein_kinase_ATP_BS"/>
</dbReference>
<feature type="region of interest" description="Disordered" evidence="4">
    <location>
        <begin position="1425"/>
        <end position="1448"/>
    </location>
</feature>
<proteinExistence type="predicted"/>
<evidence type="ECO:0000256" key="1">
    <source>
        <dbReference type="ARBA" id="ARBA00022741"/>
    </source>
</evidence>
<dbReference type="PANTHER" id="PTHR44167">
    <property type="entry name" value="OVARIAN-SPECIFIC SERINE/THREONINE-PROTEIN KINASE LOK-RELATED"/>
    <property type="match status" value="1"/>
</dbReference>
<dbReference type="Proteomes" id="UP001057375">
    <property type="component" value="Unassembled WGS sequence"/>
</dbReference>
<dbReference type="PANTHER" id="PTHR44167:SF24">
    <property type="entry name" value="SERINE_THREONINE-PROTEIN KINASE CHK2"/>
    <property type="match status" value="1"/>
</dbReference>
<reference evidence="6" key="1">
    <citation type="submission" date="2022-03" db="EMBL/GenBank/DDBJ databases">
        <title>Draft genome sequence of Aduncisulcus paluster, a free-living microaerophilic Fornicata.</title>
        <authorList>
            <person name="Yuyama I."/>
            <person name="Kume K."/>
            <person name="Tamura T."/>
            <person name="Inagaki Y."/>
            <person name="Hashimoto T."/>
        </authorList>
    </citation>
    <scope>NUCLEOTIDE SEQUENCE</scope>
    <source>
        <strain evidence="6">NY0171</strain>
    </source>
</reference>
<gene>
    <name evidence="6" type="ORF">ADUPG1_012714</name>
</gene>
<evidence type="ECO:0000313" key="7">
    <source>
        <dbReference type="Proteomes" id="UP001057375"/>
    </source>
</evidence>
<evidence type="ECO:0000259" key="5">
    <source>
        <dbReference type="PROSITE" id="PS50011"/>
    </source>
</evidence>
<dbReference type="PROSITE" id="PS00108">
    <property type="entry name" value="PROTEIN_KINASE_ST"/>
    <property type="match status" value="1"/>
</dbReference>
<dbReference type="InterPro" id="IPR000719">
    <property type="entry name" value="Prot_kinase_dom"/>
</dbReference>
<dbReference type="Pfam" id="PF00069">
    <property type="entry name" value="Pkinase"/>
    <property type="match status" value="1"/>
</dbReference>
<evidence type="ECO:0000256" key="2">
    <source>
        <dbReference type="ARBA" id="ARBA00022840"/>
    </source>
</evidence>
<name>A0ABQ5K0E0_9EUKA</name>
<evidence type="ECO:0000313" key="6">
    <source>
        <dbReference type="EMBL" id="GKT24390.1"/>
    </source>
</evidence>
<feature type="compositionally biased region" description="Basic and acidic residues" evidence="4">
    <location>
        <begin position="20"/>
        <end position="32"/>
    </location>
</feature>
<dbReference type="PROSITE" id="PS00107">
    <property type="entry name" value="PROTEIN_KINASE_ATP"/>
    <property type="match status" value="2"/>
</dbReference>
<protein>
    <recommendedName>
        <fullName evidence="5">Protein kinase domain-containing protein</fullName>
    </recommendedName>
</protein>
<dbReference type="InterPro" id="IPR008271">
    <property type="entry name" value="Ser/Thr_kinase_AS"/>
</dbReference>
<keyword evidence="2 3" id="KW-0067">ATP-binding</keyword>
<feature type="domain" description="Protein kinase" evidence="5">
    <location>
        <begin position="955"/>
        <end position="1325"/>
    </location>
</feature>
<feature type="region of interest" description="Disordered" evidence="4">
    <location>
        <begin position="1066"/>
        <end position="1089"/>
    </location>
</feature>
<comment type="caution">
    <text evidence="6">The sequence shown here is derived from an EMBL/GenBank/DDBJ whole genome shotgun (WGS) entry which is preliminary data.</text>
</comment>
<organism evidence="6 7">
    <name type="scientific">Aduncisulcus paluster</name>
    <dbReference type="NCBI Taxonomy" id="2918883"/>
    <lineage>
        <taxon>Eukaryota</taxon>
        <taxon>Metamonada</taxon>
        <taxon>Carpediemonas-like organisms</taxon>
        <taxon>Aduncisulcus</taxon>
    </lineage>
</organism>
<dbReference type="EMBL" id="BQXS01012522">
    <property type="protein sequence ID" value="GKT24390.1"/>
    <property type="molecule type" value="Genomic_DNA"/>
</dbReference>
<dbReference type="SMART" id="SM00220">
    <property type="entry name" value="S_TKc"/>
    <property type="match status" value="1"/>
</dbReference>
<sequence>MLPIDSKNNLTTSRGSDNLPARDDGREDEKLMDPTANVANYSSSVTIKTDTIDVQPISRDRSSHFIIPIPRDQPTVIFTEFKGIKFDHTNIVRRKFPKPASMKGAYILLSENFHSQLISFKFTSGKETTKKYKFPEFKHHHWFYLPIDLVDIDRFEMLVESSRLMDVKIPSLAFIREETLKESTARKSIERIWSKATPVVPQFKNEGSRYSVPISRDTPSVFNPAFDKVIGRDFSYSKELEKYYKSEGAKIMFKRDSSVVLSRLSSPFQAPCSIKGAYICVNKYDSSPQLLFTFSLSDGIKIFKFEFTPPKLKPRHSYEWHFLPIDLSNVKSCEIDGKGTWKAKKSRVFKIKSLVFIREETPEERTAREVHEHLWTEATIFKPKFMNPGKAGFIPIPRDDPTIIIPSFELVKGKNDSMNLESEEYDQSSEAQKMLKGEGKVSLSHLSIPFTSPSPMKGAYICVDKNYSSPQLLFTFTVDSDDKTISKKYEFTRPKNEYEWHFLSIDLDNVVLCEIEGKGTWKMKFDRCFCIHSLVFLKRHIYTKEVTFVHEGSNSSIPTPRDAPTCVPKREICHTEDISYVHEGVYTFVHEGGYSSIPIPRDAQTIISPAFDRIVASNEKYRESCSHDRSSDVQKVIKGGYCRNNFTHISIPFTHSTSIKGIYICLPNSSTSKFPEHLNFTFTSFTGNFQSFKFEFIPSTANRWYFLSIDLFDVTLCEIEGESKQEGEESFEFSIESLAFVREETPEETLNRQRTENQLSNMWFDATPIIPEFKGEGGPRSSPPIPFDDLLVINPSFELVKGKNDSMSKESEKYDMSSEAQKMLIGEDDGVILSHLSIPFPALSPMKGAYICVEEDSSSPSLLFSFTLSNGEKIPKKYEFTQPKHDYEWHFLRIDLPNVVLCEVRGKGMWGEKNSRPFQIKSLIFITGDDIPPLPSDSSKLIKHDSFTLTSSATITPQCVIGHGGFAEVLLVKVEGIPIPCVLKKMLRKTDEKVMKDCQREFKVQRKLFNNSKCFNRIPRPLYILDLLDADLQGIYGFLMEFCIGGSVSSFAKKWCVVDKSESQLQGDGKEGEEEECSSSEEDSDDHKYFDPMTLNPVKVSALCVGMIECLDDVFTAKLKLIHRDIKPDNFLVRVDSKDGECTVVLSDLGLAQILDSISSSSTTKSGLIQPIHLDTKKETQNQTPCKCGTLVYNSYETLLAGTQTQKSDGYSLGMSILALFICEHPFVSLPIFNDIFRNEGRLGDGAIKFEIMKTLIRLMENNMCPSLLRSPLFKSLLTLEGGKFQPVHECLNEVFTGLTQLDVDKRMSVHKAREKVQSIKHLLPEIGEGFECPSVDDIIREQKQKHFGYSGSIIGGPMSFSKMQDSSRYPSETQSSTRQSCIDGLRYLTEKNTRDIPSCLQVPEYDRRCIQSSFLPSSNPFHGVYSKDYDESEKSERDEDKEQETRVVLSPQSTVEFHREEIQSSQASSSTTQSLIQRKKNISNVIKHDSFTLTSSATITHLDVIGHGGFGEVLLVKVEGIPIPCVLKKMLRKGDEKVVMYCREEFEMQQKLFKKCFEHIPRPLYILDLLDGDMKGVFGFVMEYCAGGNVKDFLNNWCYQAEYSCIVRESSLKVTESGGEVVIYGQEDGENGDDGNEGSQKKETSDNPQEGDEKSDEDQSKSSSRQSSTEDVEMTLEIAIRICAMCVAILECFNEILKANPNYFHGNVSPTNFLVRVDPTLNTCTVVLDASTSRIQMAVRSEYLAGQFPLWISISLISCCSNLLNSLMGPFVHMQYIQCFDNIESFYKELDKKRRSLSLFQSPVYQKLNTSGDKYKPLLTYFGEIINGLICPNPAERMSVHEACERVQSIKELKLLPPLGEGLKFDIIQESTTGGVSDRFLLGDEDSDLSSSSSDEDIRPERYLARIYRELKEMRVYKPGKEEEEYEEEED</sequence>
<keyword evidence="7" id="KW-1185">Reference proteome</keyword>
<keyword evidence="1 3" id="KW-0547">Nucleotide-binding</keyword>
<accession>A0ABQ5K0E0</accession>
<feature type="region of interest" description="Disordered" evidence="4">
    <location>
        <begin position="1624"/>
        <end position="1671"/>
    </location>
</feature>
<feature type="compositionally biased region" description="Acidic residues" evidence="4">
    <location>
        <begin position="1628"/>
        <end position="1637"/>
    </location>
</feature>
<evidence type="ECO:0000256" key="3">
    <source>
        <dbReference type="PROSITE-ProRule" id="PRU10141"/>
    </source>
</evidence>
<feature type="compositionally biased region" description="Polar residues" evidence="4">
    <location>
        <begin position="1362"/>
        <end position="1381"/>
    </location>
</feature>
<feature type="region of interest" description="Disordered" evidence="4">
    <location>
        <begin position="1361"/>
        <end position="1381"/>
    </location>
</feature>
<feature type="compositionally biased region" description="Polar residues" evidence="4">
    <location>
        <begin position="1"/>
        <end position="16"/>
    </location>
</feature>
<dbReference type="InterPro" id="IPR011009">
    <property type="entry name" value="Kinase-like_dom_sf"/>
</dbReference>
<evidence type="ECO:0000256" key="4">
    <source>
        <dbReference type="SAM" id="MobiDB-lite"/>
    </source>
</evidence>
<feature type="compositionally biased region" description="Basic and acidic residues" evidence="4">
    <location>
        <begin position="1426"/>
        <end position="1446"/>
    </location>
</feature>
<dbReference type="PROSITE" id="PS50011">
    <property type="entry name" value="PROTEIN_KINASE_DOM"/>
    <property type="match status" value="2"/>
</dbReference>
<feature type="compositionally biased region" description="Acidic residues" evidence="4">
    <location>
        <begin position="1071"/>
        <end position="1084"/>
    </location>
</feature>
<dbReference type="SUPFAM" id="SSF56112">
    <property type="entry name" value="Protein kinase-like (PK-like)"/>
    <property type="match status" value="2"/>
</dbReference>
<feature type="region of interest" description="Disordered" evidence="4">
    <location>
        <begin position="1"/>
        <end position="33"/>
    </location>
</feature>
<feature type="binding site" evidence="3">
    <location>
        <position position="1529"/>
    </location>
    <ligand>
        <name>ATP</name>
        <dbReference type="ChEBI" id="CHEBI:30616"/>
    </ligand>
</feature>
<dbReference type="Gene3D" id="1.10.510.10">
    <property type="entry name" value="Transferase(Phosphotransferase) domain 1"/>
    <property type="match status" value="2"/>
</dbReference>
<feature type="binding site" evidence="3">
    <location>
        <position position="984"/>
    </location>
    <ligand>
        <name>ATP</name>
        <dbReference type="ChEBI" id="CHEBI:30616"/>
    </ligand>
</feature>
<feature type="domain" description="Protein kinase" evidence="5">
    <location>
        <begin position="1500"/>
        <end position="1851"/>
    </location>
</feature>